<evidence type="ECO:0000313" key="16">
    <source>
        <dbReference type="EMBL" id="VFP81691.1"/>
    </source>
</evidence>
<gene>
    <name evidence="13 16" type="primary">purM</name>
    <name evidence="16" type="ORF">ERCICURV3402_016</name>
</gene>
<dbReference type="Proteomes" id="UP000294441">
    <property type="component" value="Chromosome 1"/>
</dbReference>
<evidence type="ECO:0000259" key="15">
    <source>
        <dbReference type="Pfam" id="PF02769"/>
    </source>
</evidence>
<dbReference type="SUPFAM" id="SSF55326">
    <property type="entry name" value="PurM N-terminal domain-like"/>
    <property type="match status" value="1"/>
</dbReference>
<dbReference type="GO" id="GO:0006189">
    <property type="term" value="P:'de novo' IMP biosynthetic process"/>
    <property type="evidence" value="ECO:0007669"/>
    <property type="project" value="UniProtKB-UniRule"/>
</dbReference>
<evidence type="ECO:0000256" key="12">
    <source>
        <dbReference type="ARBA" id="ARBA00049057"/>
    </source>
</evidence>
<dbReference type="InterPro" id="IPR004733">
    <property type="entry name" value="PurM_cligase"/>
</dbReference>
<protein>
    <recommendedName>
        <fullName evidence="4 13">Phosphoribosylformylglycinamidine cyclo-ligase</fullName>
        <ecNumber evidence="3 13">6.3.3.1</ecNumber>
    </recommendedName>
    <alternativeName>
        <fullName evidence="10 13">AIR synthase</fullName>
    </alternativeName>
    <alternativeName>
        <fullName evidence="11 13">AIRS</fullName>
    </alternativeName>
    <alternativeName>
        <fullName evidence="9 13">Phosphoribosyl-aminoimidazole synthetase</fullName>
    </alternativeName>
</protein>
<evidence type="ECO:0000256" key="3">
    <source>
        <dbReference type="ARBA" id="ARBA00013047"/>
    </source>
</evidence>
<comment type="subcellular location">
    <subcellularLocation>
        <location evidence="13">Cytoplasm</location>
    </subcellularLocation>
</comment>
<dbReference type="EMBL" id="LR217713">
    <property type="protein sequence ID" value="VFP81691.1"/>
    <property type="molecule type" value="Genomic_DNA"/>
</dbReference>
<dbReference type="InterPro" id="IPR016188">
    <property type="entry name" value="PurM-like_N"/>
</dbReference>
<keyword evidence="8 13" id="KW-0067">ATP-binding</keyword>
<dbReference type="FunFam" id="3.30.1330.10:FF:000001">
    <property type="entry name" value="Phosphoribosylformylglycinamidine cyclo-ligase"/>
    <property type="match status" value="1"/>
</dbReference>
<dbReference type="SUPFAM" id="SSF56042">
    <property type="entry name" value="PurM C-terminal domain-like"/>
    <property type="match status" value="1"/>
</dbReference>
<dbReference type="Gene3D" id="3.90.650.10">
    <property type="entry name" value="PurM-like C-terminal domain"/>
    <property type="match status" value="1"/>
</dbReference>
<dbReference type="GO" id="GO:0046084">
    <property type="term" value="P:adenine biosynthetic process"/>
    <property type="evidence" value="ECO:0007669"/>
    <property type="project" value="TreeGrafter"/>
</dbReference>
<dbReference type="RefSeq" id="WP_157992873.1">
    <property type="nucleotide sequence ID" value="NZ_LR217713.1"/>
</dbReference>
<dbReference type="NCBIfam" id="TIGR00878">
    <property type="entry name" value="purM"/>
    <property type="match status" value="1"/>
</dbReference>
<dbReference type="Pfam" id="PF02769">
    <property type="entry name" value="AIRS_C"/>
    <property type="match status" value="1"/>
</dbReference>
<evidence type="ECO:0000259" key="14">
    <source>
        <dbReference type="Pfam" id="PF00586"/>
    </source>
</evidence>
<dbReference type="GO" id="GO:0004637">
    <property type="term" value="F:phosphoribosylamine-glycine ligase activity"/>
    <property type="evidence" value="ECO:0007669"/>
    <property type="project" value="TreeGrafter"/>
</dbReference>
<dbReference type="GO" id="GO:0004641">
    <property type="term" value="F:phosphoribosylformylglycinamidine cyclo-ligase activity"/>
    <property type="evidence" value="ECO:0007669"/>
    <property type="project" value="UniProtKB-UniRule"/>
</dbReference>
<comment type="catalytic activity">
    <reaction evidence="12 13">
        <text>2-formamido-N(1)-(5-O-phospho-beta-D-ribosyl)acetamidine + ATP = 5-amino-1-(5-phospho-beta-D-ribosyl)imidazole + ADP + phosphate + H(+)</text>
        <dbReference type="Rhea" id="RHEA:23032"/>
        <dbReference type="ChEBI" id="CHEBI:15378"/>
        <dbReference type="ChEBI" id="CHEBI:30616"/>
        <dbReference type="ChEBI" id="CHEBI:43474"/>
        <dbReference type="ChEBI" id="CHEBI:137981"/>
        <dbReference type="ChEBI" id="CHEBI:147287"/>
        <dbReference type="ChEBI" id="CHEBI:456216"/>
        <dbReference type="EC" id="6.3.3.1"/>
    </reaction>
</comment>
<name>A0A451D758_9GAMM</name>
<dbReference type="PANTHER" id="PTHR10520">
    <property type="entry name" value="TRIFUNCTIONAL PURINE BIOSYNTHETIC PROTEIN ADENOSINE-3-RELATED"/>
    <property type="match status" value="1"/>
</dbReference>
<keyword evidence="13" id="KW-0963">Cytoplasm</keyword>
<dbReference type="FunFam" id="3.90.650.10:FF:000001">
    <property type="entry name" value="Phosphoribosylformylglycinamidine cyclo-ligase"/>
    <property type="match status" value="1"/>
</dbReference>
<dbReference type="CDD" id="cd02196">
    <property type="entry name" value="PurM"/>
    <property type="match status" value="1"/>
</dbReference>
<accession>A0A451D758</accession>
<evidence type="ECO:0000256" key="7">
    <source>
        <dbReference type="ARBA" id="ARBA00022755"/>
    </source>
</evidence>
<dbReference type="GO" id="GO:0005524">
    <property type="term" value="F:ATP binding"/>
    <property type="evidence" value="ECO:0007669"/>
    <property type="project" value="UniProtKB-KW"/>
</dbReference>
<evidence type="ECO:0000256" key="4">
    <source>
        <dbReference type="ARBA" id="ARBA00020367"/>
    </source>
</evidence>
<dbReference type="InterPro" id="IPR036921">
    <property type="entry name" value="PurM-like_N_sf"/>
</dbReference>
<evidence type="ECO:0000256" key="11">
    <source>
        <dbReference type="ARBA" id="ARBA00033093"/>
    </source>
</evidence>
<reference evidence="16 17" key="1">
    <citation type="submission" date="2019-02" db="EMBL/GenBank/DDBJ databases">
        <authorList>
            <person name="Manzano-Marin A."/>
            <person name="Manzano-Marin A."/>
        </authorList>
    </citation>
    <scope>NUCLEOTIDE SEQUENCE [LARGE SCALE GENOMIC DNA]</scope>
    <source>
        <strain evidence="16 17">ErCicurvipes</strain>
    </source>
</reference>
<keyword evidence="5 13" id="KW-0436">Ligase</keyword>
<dbReference type="Gene3D" id="3.30.1330.10">
    <property type="entry name" value="PurM-like, N-terminal domain"/>
    <property type="match status" value="1"/>
</dbReference>
<dbReference type="AlphaFoldDB" id="A0A451D758"/>
<dbReference type="HAMAP" id="MF_00741">
    <property type="entry name" value="AIRS"/>
    <property type="match status" value="1"/>
</dbReference>
<dbReference type="UniPathway" id="UPA00074">
    <property type="reaction ID" value="UER00129"/>
</dbReference>
<organism evidence="16 17">
    <name type="scientific">Candidatus Erwinia haradaeae</name>
    <dbReference type="NCBI Taxonomy" id="1922217"/>
    <lineage>
        <taxon>Bacteria</taxon>
        <taxon>Pseudomonadati</taxon>
        <taxon>Pseudomonadota</taxon>
        <taxon>Gammaproteobacteria</taxon>
        <taxon>Enterobacterales</taxon>
        <taxon>Erwiniaceae</taxon>
        <taxon>Erwinia</taxon>
    </lineage>
</organism>
<dbReference type="OrthoDB" id="9777881at2"/>
<dbReference type="InterPro" id="IPR010918">
    <property type="entry name" value="PurM-like_C_dom"/>
</dbReference>
<dbReference type="GO" id="GO:0005829">
    <property type="term" value="C:cytosol"/>
    <property type="evidence" value="ECO:0007669"/>
    <property type="project" value="TreeGrafter"/>
</dbReference>
<comment type="pathway">
    <text evidence="1 13">Purine metabolism; IMP biosynthesis via de novo pathway; 5-amino-1-(5-phospho-D-ribosyl)imidazole from N(2)-formyl-N(1)-(5-phospho-D-ribosyl)glycinamide: step 2/2.</text>
</comment>
<evidence type="ECO:0000256" key="5">
    <source>
        <dbReference type="ARBA" id="ARBA00022598"/>
    </source>
</evidence>
<keyword evidence="7 13" id="KW-0658">Purine biosynthesis</keyword>
<keyword evidence="6 13" id="KW-0547">Nucleotide-binding</keyword>
<evidence type="ECO:0000256" key="10">
    <source>
        <dbReference type="ARBA" id="ARBA00032931"/>
    </source>
</evidence>
<dbReference type="EC" id="6.3.3.1" evidence="3 13"/>
<comment type="similarity">
    <text evidence="2 13">Belongs to the AIR synthase family.</text>
</comment>
<dbReference type="InterPro" id="IPR036676">
    <property type="entry name" value="PurM-like_C_sf"/>
</dbReference>
<evidence type="ECO:0000256" key="9">
    <source>
        <dbReference type="ARBA" id="ARBA00031908"/>
    </source>
</evidence>
<evidence type="ECO:0000256" key="1">
    <source>
        <dbReference type="ARBA" id="ARBA00004686"/>
    </source>
</evidence>
<evidence type="ECO:0000256" key="13">
    <source>
        <dbReference type="HAMAP-Rule" id="MF_00741"/>
    </source>
</evidence>
<evidence type="ECO:0000256" key="2">
    <source>
        <dbReference type="ARBA" id="ARBA00010280"/>
    </source>
</evidence>
<evidence type="ECO:0000256" key="6">
    <source>
        <dbReference type="ARBA" id="ARBA00022741"/>
    </source>
</evidence>
<feature type="domain" description="PurM-like C-terminal" evidence="15">
    <location>
        <begin position="176"/>
        <end position="336"/>
    </location>
</feature>
<feature type="domain" description="PurM-like N-terminal" evidence="14">
    <location>
        <begin position="60"/>
        <end position="164"/>
    </location>
</feature>
<evidence type="ECO:0000313" key="17">
    <source>
        <dbReference type="Proteomes" id="UP000294441"/>
    </source>
</evidence>
<evidence type="ECO:0000256" key="8">
    <source>
        <dbReference type="ARBA" id="ARBA00022840"/>
    </source>
</evidence>
<proteinExistence type="inferred from homology"/>
<dbReference type="PANTHER" id="PTHR10520:SF12">
    <property type="entry name" value="TRIFUNCTIONAL PURINE BIOSYNTHETIC PROTEIN ADENOSINE-3"/>
    <property type="match status" value="1"/>
</dbReference>
<sequence>MSDTTVFSYKNSGVDIDASNVLISRLKGIAKKTRRPEVIGELGSFAALCSLPKKYRDPILVSSTDGVGTKLRLAMQLQSYDTIGIDLVAMCVNDLIVLGAEPVFFLDYYAVSKLNIDIASRIMTGVAQGCLESGCSLVGGETAEMPGMYRGEDCDLAGFSLGIVEKEGIIDGYKVRDGDVLVALGSSGLHSNGYSLVRQLVEHTKISIDTSVLNGQLLAEILLTPTRIYVKSILTLIEQINVHAIVHVTGGGLLDNLPRVLPVNVQAVIEASSWDWPPIFCWIQQSSYMNPFEMYRTFNCGVGMVIIIDPSSLDQVLHMMSNAGELAWKIGFIKSSSSSDRVVIHT</sequence>
<dbReference type="GeneID" id="66304295"/>
<dbReference type="Pfam" id="PF00586">
    <property type="entry name" value="AIRS"/>
    <property type="match status" value="1"/>
</dbReference>